<reference evidence="1" key="1">
    <citation type="submission" date="2020-05" db="UniProtKB">
        <authorList>
            <consortium name="EnsemblMetazoa"/>
        </authorList>
    </citation>
    <scope>IDENTIFICATION</scope>
    <source>
        <strain evidence="1">Yale</strain>
    </source>
</reference>
<keyword evidence="2" id="KW-1185">Reference proteome</keyword>
<dbReference type="VEuPathDB" id="VectorBase:GMOY004347"/>
<proteinExistence type="predicted"/>
<protein>
    <submittedName>
        <fullName evidence="1">Uncharacterized protein</fullName>
    </submittedName>
</protein>
<name>A0A1B0FKI5_GLOMM</name>
<organism evidence="1 2">
    <name type="scientific">Glossina morsitans morsitans</name>
    <name type="common">Savannah tsetse fly</name>
    <dbReference type="NCBI Taxonomy" id="37546"/>
    <lineage>
        <taxon>Eukaryota</taxon>
        <taxon>Metazoa</taxon>
        <taxon>Ecdysozoa</taxon>
        <taxon>Arthropoda</taxon>
        <taxon>Hexapoda</taxon>
        <taxon>Insecta</taxon>
        <taxon>Pterygota</taxon>
        <taxon>Neoptera</taxon>
        <taxon>Endopterygota</taxon>
        <taxon>Diptera</taxon>
        <taxon>Brachycera</taxon>
        <taxon>Muscomorpha</taxon>
        <taxon>Hippoboscoidea</taxon>
        <taxon>Glossinidae</taxon>
        <taxon>Glossina</taxon>
    </lineage>
</organism>
<dbReference type="STRING" id="37546.A0A1B0FKI5"/>
<evidence type="ECO:0000313" key="2">
    <source>
        <dbReference type="Proteomes" id="UP000092444"/>
    </source>
</evidence>
<dbReference type="Proteomes" id="UP000092444">
    <property type="component" value="Unassembled WGS sequence"/>
</dbReference>
<dbReference type="AlphaFoldDB" id="A0A1B0FKI5"/>
<accession>A0A1B0FKI5</accession>
<sequence>MQLTETILNELRKYENSIEHAAHVAYLRAQYRAKERISIEKPRNALISLMTRVHIFPQCTALRKVLANFLLDNYGTALSNKIQVLEE</sequence>
<evidence type="ECO:0000313" key="1">
    <source>
        <dbReference type="EnsemblMetazoa" id="GMOY004347-PA"/>
    </source>
</evidence>
<dbReference type="EnsemblMetazoa" id="GMOY004347-RA">
    <property type="protein sequence ID" value="GMOY004347-PA"/>
    <property type="gene ID" value="GMOY004347"/>
</dbReference>
<dbReference type="EMBL" id="CCAG010019858">
    <property type="status" value="NOT_ANNOTATED_CDS"/>
    <property type="molecule type" value="Genomic_DNA"/>
</dbReference>